<sequence length="620" mass="67516">MQAEDLADVLRGLEEEFEAGERLAEERAWCAPVPREREVRTEEVRAIKSQQRSAARERERAIQGIQGSQGGGAAAGVGADRGAALRGVMGGFGEDDMDVTAADGDPDVGTAAGMRVRLGPSSSFLAAGRELAKELTLNEKQSIALLIVCRQLDQVRQANEAGGDGDGEGQLCLFIGGEGGTGKSRVIEALVELLARRELSSRMLVTATSGTAGGQAGGATKGVDGVRLPGAGERFVDGRSRMDWREKEVLVVDEVSMLGARTLYAANEQLCRLRGSARDFGGIPVVIFCGDFHQFRPVQERSILLPSAAVSWDEDRAFTAEQRRQHDKAHALWRRFTTVTMLDEQMRAAGDPELRRLLGRIRRGEQDRSDLELLNSRCHRPGRRIPWETGVTVVTPLNRNRWNLNLEAALAFRARQRTAARVFLRAQVEGRATPVPAVFVFVPGMPVVVNQNTHQGLKVLTVHFGPPAGIVLASETTRDLHFVGMPSGTILLTPITVKITAQRKRPWQRNDVGRRGLPCAAAFACTDYKVQGGTIERVALELRGARTTTVEGRAVASPCDPYSLYVQLSRCPTLDGIMLVSEVRERDLIGTGCREMTAAQARLEELSKQTTQEAGSLLRS</sequence>
<gene>
    <name evidence="3" type="ORF">HRG_10180</name>
</gene>
<comment type="cofactor">
    <cofactor evidence="1">
        <name>Mg(2+)</name>
        <dbReference type="ChEBI" id="CHEBI:18420"/>
    </cofactor>
</comment>
<comment type="catalytic activity">
    <reaction evidence="1">
        <text>ATP + H2O = ADP + phosphate + H(+)</text>
        <dbReference type="Rhea" id="RHEA:13065"/>
        <dbReference type="ChEBI" id="CHEBI:15377"/>
        <dbReference type="ChEBI" id="CHEBI:15378"/>
        <dbReference type="ChEBI" id="CHEBI:30616"/>
        <dbReference type="ChEBI" id="CHEBI:43474"/>
        <dbReference type="ChEBI" id="CHEBI:456216"/>
        <dbReference type="EC" id="5.6.2.3"/>
    </reaction>
</comment>
<keyword evidence="1" id="KW-0233">DNA recombination</keyword>
<dbReference type="PANTHER" id="PTHR47642">
    <property type="entry name" value="ATP-DEPENDENT DNA HELICASE"/>
    <property type="match status" value="1"/>
</dbReference>
<name>A0A9P8MN73_9HYPO</name>
<keyword evidence="1" id="KW-0067">ATP-binding</keyword>
<keyword evidence="1" id="KW-0234">DNA repair</keyword>
<organism evidence="3 4">
    <name type="scientific">Hirsutella rhossiliensis</name>
    <dbReference type="NCBI Taxonomy" id="111463"/>
    <lineage>
        <taxon>Eukaryota</taxon>
        <taxon>Fungi</taxon>
        <taxon>Dikarya</taxon>
        <taxon>Ascomycota</taxon>
        <taxon>Pezizomycotina</taxon>
        <taxon>Sordariomycetes</taxon>
        <taxon>Hypocreomycetidae</taxon>
        <taxon>Hypocreales</taxon>
        <taxon>Ophiocordycipitaceae</taxon>
        <taxon>Hirsutella</taxon>
    </lineage>
</organism>
<dbReference type="PANTHER" id="PTHR47642:SF5">
    <property type="entry name" value="ATP-DEPENDENT DNA HELICASE"/>
    <property type="match status" value="1"/>
</dbReference>
<dbReference type="EC" id="5.6.2.3" evidence="1"/>
<dbReference type="AlphaFoldDB" id="A0A9P8MN73"/>
<dbReference type="GO" id="GO:0016787">
    <property type="term" value="F:hydrolase activity"/>
    <property type="evidence" value="ECO:0007669"/>
    <property type="project" value="UniProtKB-KW"/>
</dbReference>
<dbReference type="GO" id="GO:0006310">
    <property type="term" value="P:DNA recombination"/>
    <property type="evidence" value="ECO:0007669"/>
    <property type="project" value="UniProtKB-KW"/>
</dbReference>
<feature type="domain" description="DNA helicase Pif1-like DEAD-box helicase" evidence="2">
    <location>
        <begin position="172"/>
        <end position="301"/>
    </location>
</feature>
<dbReference type="Proteomes" id="UP000824596">
    <property type="component" value="Unassembled WGS sequence"/>
</dbReference>
<keyword evidence="4" id="KW-1185">Reference proteome</keyword>
<evidence type="ECO:0000259" key="2">
    <source>
        <dbReference type="Pfam" id="PF05970"/>
    </source>
</evidence>
<keyword evidence="1" id="KW-0227">DNA damage</keyword>
<dbReference type="OrthoDB" id="4917073at2759"/>
<dbReference type="InterPro" id="IPR027417">
    <property type="entry name" value="P-loop_NTPase"/>
</dbReference>
<evidence type="ECO:0000256" key="1">
    <source>
        <dbReference type="RuleBase" id="RU363044"/>
    </source>
</evidence>
<accession>A0A9P8MN73</accession>
<reference evidence="3" key="1">
    <citation type="submission" date="2021-09" db="EMBL/GenBank/DDBJ databases">
        <title>A high-quality genome of the endoparasitic fungus Hirsutella rhossiliensis with a comparison of Hirsutella genomes reveals transposable elements contributing to genome size variation.</title>
        <authorList>
            <person name="Lin R."/>
            <person name="Jiao Y."/>
            <person name="Sun X."/>
            <person name="Ling J."/>
            <person name="Xie B."/>
            <person name="Cheng X."/>
        </authorList>
    </citation>
    <scope>NUCLEOTIDE SEQUENCE</scope>
    <source>
        <strain evidence="3">HR02</strain>
    </source>
</reference>
<dbReference type="GeneID" id="68359309"/>
<dbReference type="Pfam" id="PF05970">
    <property type="entry name" value="PIF1"/>
    <property type="match status" value="1"/>
</dbReference>
<dbReference type="GO" id="GO:0043139">
    <property type="term" value="F:5'-3' DNA helicase activity"/>
    <property type="evidence" value="ECO:0007669"/>
    <property type="project" value="UniProtKB-EC"/>
</dbReference>
<evidence type="ECO:0000313" key="3">
    <source>
        <dbReference type="EMBL" id="KAH0958493.1"/>
    </source>
</evidence>
<keyword evidence="1" id="KW-0378">Hydrolase</keyword>
<evidence type="ECO:0000313" key="4">
    <source>
        <dbReference type="Proteomes" id="UP000824596"/>
    </source>
</evidence>
<comment type="similarity">
    <text evidence="1">Belongs to the helicase family.</text>
</comment>
<keyword evidence="1 3" id="KW-0347">Helicase</keyword>
<comment type="caution">
    <text evidence="3">The sequence shown here is derived from an EMBL/GenBank/DDBJ whole genome shotgun (WGS) entry which is preliminary data.</text>
</comment>
<dbReference type="InterPro" id="IPR051055">
    <property type="entry name" value="PIF1_helicase"/>
</dbReference>
<protein>
    <recommendedName>
        <fullName evidence="1">ATP-dependent DNA helicase</fullName>
        <ecNumber evidence="1">5.6.2.3</ecNumber>
    </recommendedName>
</protein>
<dbReference type="InterPro" id="IPR010285">
    <property type="entry name" value="DNA_helicase_pif1-like_DEAD"/>
</dbReference>
<dbReference type="SUPFAM" id="SSF52540">
    <property type="entry name" value="P-loop containing nucleoside triphosphate hydrolases"/>
    <property type="match status" value="2"/>
</dbReference>
<dbReference type="GO" id="GO:0006281">
    <property type="term" value="P:DNA repair"/>
    <property type="evidence" value="ECO:0007669"/>
    <property type="project" value="UniProtKB-KW"/>
</dbReference>
<dbReference type="EMBL" id="JAIZPD010000015">
    <property type="protein sequence ID" value="KAH0958493.1"/>
    <property type="molecule type" value="Genomic_DNA"/>
</dbReference>
<dbReference type="GO" id="GO:0000723">
    <property type="term" value="P:telomere maintenance"/>
    <property type="evidence" value="ECO:0007669"/>
    <property type="project" value="InterPro"/>
</dbReference>
<proteinExistence type="inferred from homology"/>
<keyword evidence="1" id="KW-0547">Nucleotide-binding</keyword>
<dbReference type="RefSeq" id="XP_044716006.1">
    <property type="nucleotide sequence ID" value="XM_044868651.1"/>
</dbReference>
<dbReference type="Gene3D" id="3.40.50.300">
    <property type="entry name" value="P-loop containing nucleotide triphosphate hydrolases"/>
    <property type="match status" value="1"/>
</dbReference>
<dbReference type="GO" id="GO:0005524">
    <property type="term" value="F:ATP binding"/>
    <property type="evidence" value="ECO:0007669"/>
    <property type="project" value="UniProtKB-KW"/>
</dbReference>